<keyword evidence="2" id="KW-0479">Metal-binding</keyword>
<dbReference type="PANTHER" id="PTHR26374">
    <property type="entry name" value="ZINC FINGER PROTEIN ZAT5"/>
    <property type="match status" value="1"/>
</dbReference>
<evidence type="ECO:0000256" key="4">
    <source>
        <dbReference type="ARBA" id="ARBA00022771"/>
    </source>
</evidence>
<dbReference type="SMART" id="SM00355">
    <property type="entry name" value="ZnF_C2H2"/>
    <property type="match status" value="2"/>
</dbReference>
<feature type="compositionally biased region" description="Basic residues" evidence="9">
    <location>
        <begin position="67"/>
        <end position="76"/>
    </location>
</feature>
<evidence type="ECO:0000313" key="12">
    <source>
        <dbReference type="Proteomes" id="UP001497457"/>
    </source>
</evidence>
<dbReference type="GO" id="GO:0008270">
    <property type="term" value="F:zinc ion binding"/>
    <property type="evidence" value="ECO:0007669"/>
    <property type="project" value="UniProtKB-KW"/>
</dbReference>
<evidence type="ECO:0000259" key="10">
    <source>
        <dbReference type="PROSITE" id="PS00028"/>
    </source>
</evidence>
<reference evidence="12" key="1">
    <citation type="submission" date="2024-06" db="EMBL/GenBank/DDBJ databases">
        <authorList>
            <person name="Ryan C."/>
        </authorList>
    </citation>
    <scope>NUCLEOTIDE SEQUENCE [LARGE SCALE GENOMIC DNA]</scope>
</reference>
<proteinExistence type="predicted"/>
<dbReference type="SUPFAM" id="SSF57667">
    <property type="entry name" value="beta-beta-alpha zinc fingers"/>
    <property type="match status" value="1"/>
</dbReference>
<feature type="region of interest" description="Disordered" evidence="9">
    <location>
        <begin position="370"/>
        <end position="397"/>
    </location>
</feature>
<keyword evidence="12" id="KW-1185">Reference proteome</keyword>
<dbReference type="EMBL" id="OZ075124">
    <property type="protein sequence ID" value="CAL4926801.1"/>
    <property type="molecule type" value="Genomic_DNA"/>
</dbReference>
<evidence type="ECO:0000256" key="5">
    <source>
        <dbReference type="ARBA" id="ARBA00022833"/>
    </source>
</evidence>
<keyword evidence="3" id="KW-0677">Repeat</keyword>
<evidence type="ECO:0000256" key="9">
    <source>
        <dbReference type="SAM" id="MobiDB-lite"/>
    </source>
</evidence>
<reference evidence="11 12" key="2">
    <citation type="submission" date="2024-10" db="EMBL/GenBank/DDBJ databases">
        <authorList>
            <person name="Ryan C."/>
        </authorList>
    </citation>
    <scope>NUCLEOTIDE SEQUENCE [LARGE SCALE GENOMIC DNA]</scope>
</reference>
<evidence type="ECO:0000256" key="1">
    <source>
        <dbReference type="ARBA" id="ARBA00004123"/>
    </source>
</evidence>
<evidence type="ECO:0000256" key="7">
    <source>
        <dbReference type="ARBA" id="ARBA00023163"/>
    </source>
</evidence>
<protein>
    <recommendedName>
        <fullName evidence="10">C2H2-type domain-containing protein</fullName>
    </recommendedName>
</protein>
<accession>A0ABC8XGN9</accession>
<dbReference type="Pfam" id="PF13912">
    <property type="entry name" value="zf-C2H2_6"/>
    <property type="match status" value="2"/>
</dbReference>
<dbReference type="PANTHER" id="PTHR26374:SF399">
    <property type="entry name" value="OS03G0698300 PROTEIN"/>
    <property type="match status" value="1"/>
</dbReference>
<evidence type="ECO:0000256" key="6">
    <source>
        <dbReference type="ARBA" id="ARBA00023015"/>
    </source>
</evidence>
<dbReference type="GO" id="GO:0005634">
    <property type="term" value="C:nucleus"/>
    <property type="evidence" value="ECO:0007669"/>
    <property type="project" value="UniProtKB-SubCell"/>
</dbReference>
<evidence type="ECO:0000256" key="3">
    <source>
        <dbReference type="ARBA" id="ARBA00022737"/>
    </source>
</evidence>
<keyword evidence="4" id="KW-0863">Zinc-finger</keyword>
<name>A0ABC8XGN9_9POAL</name>
<dbReference type="AlphaFoldDB" id="A0ABC8XGN9"/>
<feature type="compositionally biased region" description="Acidic residues" evidence="9">
    <location>
        <begin position="50"/>
        <end position="61"/>
    </location>
</feature>
<keyword evidence="7" id="KW-0804">Transcription</keyword>
<keyword evidence="5" id="KW-0862">Zinc</keyword>
<feature type="region of interest" description="Disordered" evidence="9">
    <location>
        <begin position="1"/>
        <end position="179"/>
    </location>
</feature>
<dbReference type="PROSITE" id="PS00028">
    <property type="entry name" value="ZINC_FINGER_C2H2_1"/>
    <property type="match status" value="2"/>
</dbReference>
<feature type="compositionally biased region" description="Basic residues" evidence="9">
    <location>
        <begin position="157"/>
        <end position="172"/>
    </location>
</feature>
<feature type="domain" description="C2H2-type" evidence="10">
    <location>
        <begin position="204"/>
        <end position="224"/>
    </location>
</feature>
<sequence length="423" mass="43897">MMVVKGDVYYSDSDSDDDDVDRYVFLARQPAPAAGRHAEDDRGASSVNDGGDDDGDATADEGEPKRGGVRRKKMPLSRREILDTAPPPPPPPKKKKKNAGVELIAPPPSGSGSETESESAPSPCGVRAEESGSEGSHGTKAHEHHRAPGIGGEAKNAIKKKKQSACVKRRRGPGCNDEDGDRAVTAAAKAGDAPPAATSKRFVCNLCERCFDSYRALGGHVLGHRKKARIAIAAAAACLDDVKDAGGGVIGNCKDENAAVEASQETHTSGRITLHVHKMAAAAARHGKANGGGGGDRKFNTHLDVAEHREDVGSGGHDDANGNKGNAIAASGKDFKTLASGSDGNVSKTMTVYKCKVCGVECPTGRALGGHMRKHRKPPALVGGGGEGRSSASPPTDDDCQIPLARMFGAETGLQIENKIGWV</sequence>
<feature type="domain" description="C2H2-type" evidence="10">
    <location>
        <begin position="355"/>
        <end position="375"/>
    </location>
</feature>
<organism evidence="11 12">
    <name type="scientific">Urochloa decumbens</name>
    <dbReference type="NCBI Taxonomy" id="240449"/>
    <lineage>
        <taxon>Eukaryota</taxon>
        <taxon>Viridiplantae</taxon>
        <taxon>Streptophyta</taxon>
        <taxon>Embryophyta</taxon>
        <taxon>Tracheophyta</taxon>
        <taxon>Spermatophyta</taxon>
        <taxon>Magnoliopsida</taxon>
        <taxon>Liliopsida</taxon>
        <taxon>Poales</taxon>
        <taxon>Poaceae</taxon>
        <taxon>PACMAD clade</taxon>
        <taxon>Panicoideae</taxon>
        <taxon>Panicodae</taxon>
        <taxon>Paniceae</taxon>
        <taxon>Melinidinae</taxon>
        <taxon>Urochloa</taxon>
    </lineage>
</organism>
<feature type="compositionally biased region" description="Low complexity" evidence="9">
    <location>
        <begin position="110"/>
        <end position="123"/>
    </location>
</feature>
<dbReference type="InterPro" id="IPR036236">
    <property type="entry name" value="Znf_C2H2_sf"/>
</dbReference>
<dbReference type="InterPro" id="IPR013087">
    <property type="entry name" value="Znf_C2H2_type"/>
</dbReference>
<keyword evidence="6" id="KW-0805">Transcription regulation</keyword>
<evidence type="ECO:0000256" key="8">
    <source>
        <dbReference type="ARBA" id="ARBA00023242"/>
    </source>
</evidence>
<evidence type="ECO:0000256" key="2">
    <source>
        <dbReference type="ARBA" id="ARBA00022723"/>
    </source>
</evidence>
<comment type="subcellular location">
    <subcellularLocation>
        <location evidence="1">Nucleus</location>
    </subcellularLocation>
</comment>
<dbReference type="Proteomes" id="UP001497457">
    <property type="component" value="Chromosome 14rd"/>
</dbReference>
<evidence type="ECO:0000313" key="11">
    <source>
        <dbReference type="EMBL" id="CAL4926801.1"/>
    </source>
</evidence>
<keyword evidence="8" id="KW-0539">Nucleus</keyword>
<gene>
    <name evidence="11" type="ORF">URODEC1_LOCUS24150</name>
</gene>